<dbReference type="InterPro" id="IPR028082">
    <property type="entry name" value="Peripla_BP_I"/>
</dbReference>
<dbReference type="PANTHER" id="PTHR30146:SF153">
    <property type="entry name" value="LACTOSE OPERON REPRESSOR"/>
    <property type="match status" value="1"/>
</dbReference>
<dbReference type="InterPro" id="IPR010982">
    <property type="entry name" value="Lambda_DNA-bd_dom_sf"/>
</dbReference>
<dbReference type="RefSeq" id="WP_239177701.1">
    <property type="nucleotide sequence ID" value="NZ_BAABFG010000005.1"/>
</dbReference>
<proteinExistence type="predicted"/>
<comment type="caution">
    <text evidence="5">The sequence shown here is derived from an EMBL/GenBank/DDBJ whole genome shotgun (WGS) entry which is preliminary data.</text>
</comment>
<sequence length="343" mass="36533">MSRPAVKRVTLAAVARAAGVSVPTVSKVVHGSGEVAEATRARIEQLLAEYDYRPRTSRSAAPAGIVHVIYPRLDSAWQLAHIRGMEVVTREAGVGLMVSSLDRGGEGKESLLRRARSGQAAGVILAAASGDTPLGAMLDQLNTPVLGLDPGMRAAATLPTIGTTDWRGARAATRHLIGLGHRRIGVITGWKGRLLCSRARFDGYRAALEEAGIPEDPTLVRHSDFAFREGIGAARHLLGLADPPTAIFACSDHLALGVYEAARLRGLSIPDQLSVVGFDDLPPARWAAPPLTTVRQPLEEMGRLAAHTILDLVRGKPLGSTRVELSTRLIERASTAPPGRIRR</sequence>
<dbReference type="CDD" id="cd01392">
    <property type="entry name" value="HTH_LacI"/>
    <property type="match status" value="1"/>
</dbReference>
<organism evidence="5 6">
    <name type="scientific">Actinoplanes octamycinicus</name>
    <dbReference type="NCBI Taxonomy" id="135948"/>
    <lineage>
        <taxon>Bacteria</taxon>
        <taxon>Bacillati</taxon>
        <taxon>Actinomycetota</taxon>
        <taxon>Actinomycetes</taxon>
        <taxon>Micromonosporales</taxon>
        <taxon>Micromonosporaceae</taxon>
        <taxon>Actinoplanes</taxon>
    </lineage>
</organism>
<reference evidence="5 6" key="1">
    <citation type="submission" date="2020-08" db="EMBL/GenBank/DDBJ databases">
        <title>Sequencing the genomes of 1000 actinobacteria strains.</title>
        <authorList>
            <person name="Klenk H.-P."/>
        </authorList>
    </citation>
    <scope>NUCLEOTIDE SEQUENCE [LARGE SCALE GENOMIC DNA]</scope>
    <source>
        <strain evidence="5 6">DSM 45809</strain>
    </source>
</reference>
<keyword evidence="6" id="KW-1185">Reference proteome</keyword>
<dbReference type="GO" id="GO:0003700">
    <property type="term" value="F:DNA-binding transcription factor activity"/>
    <property type="evidence" value="ECO:0007669"/>
    <property type="project" value="TreeGrafter"/>
</dbReference>
<dbReference type="SMART" id="SM00354">
    <property type="entry name" value="HTH_LACI"/>
    <property type="match status" value="1"/>
</dbReference>
<evidence type="ECO:0000313" key="6">
    <source>
        <dbReference type="Proteomes" id="UP000546162"/>
    </source>
</evidence>
<dbReference type="Gene3D" id="3.40.50.2300">
    <property type="match status" value="2"/>
</dbReference>
<feature type="domain" description="HTH lacI-type" evidence="4">
    <location>
        <begin position="9"/>
        <end position="63"/>
    </location>
</feature>
<protein>
    <submittedName>
        <fullName evidence="5">LacI family transcriptional regulator</fullName>
    </submittedName>
</protein>
<dbReference type="SUPFAM" id="SSF53822">
    <property type="entry name" value="Periplasmic binding protein-like I"/>
    <property type="match status" value="1"/>
</dbReference>
<dbReference type="PANTHER" id="PTHR30146">
    <property type="entry name" value="LACI-RELATED TRANSCRIPTIONAL REPRESSOR"/>
    <property type="match status" value="1"/>
</dbReference>
<dbReference type="EMBL" id="JACHNB010000001">
    <property type="protein sequence ID" value="MBB4741873.1"/>
    <property type="molecule type" value="Genomic_DNA"/>
</dbReference>
<dbReference type="Pfam" id="PF00356">
    <property type="entry name" value="LacI"/>
    <property type="match status" value="1"/>
</dbReference>
<evidence type="ECO:0000259" key="4">
    <source>
        <dbReference type="PROSITE" id="PS50932"/>
    </source>
</evidence>
<keyword evidence="2" id="KW-0238">DNA-binding</keyword>
<dbReference type="SUPFAM" id="SSF47413">
    <property type="entry name" value="lambda repressor-like DNA-binding domains"/>
    <property type="match status" value="1"/>
</dbReference>
<gene>
    <name evidence="5" type="ORF">BJY16_005332</name>
</gene>
<evidence type="ECO:0000256" key="3">
    <source>
        <dbReference type="ARBA" id="ARBA00023163"/>
    </source>
</evidence>
<dbReference type="Pfam" id="PF13377">
    <property type="entry name" value="Peripla_BP_3"/>
    <property type="match status" value="1"/>
</dbReference>
<dbReference type="Proteomes" id="UP000546162">
    <property type="component" value="Unassembled WGS sequence"/>
</dbReference>
<keyword evidence="3" id="KW-0804">Transcription</keyword>
<accession>A0A7W7M9C3</accession>
<keyword evidence="1" id="KW-0805">Transcription regulation</keyword>
<dbReference type="PROSITE" id="PS50932">
    <property type="entry name" value="HTH_LACI_2"/>
    <property type="match status" value="1"/>
</dbReference>
<dbReference type="Gene3D" id="1.10.260.40">
    <property type="entry name" value="lambda repressor-like DNA-binding domains"/>
    <property type="match status" value="1"/>
</dbReference>
<dbReference type="GO" id="GO:0000976">
    <property type="term" value="F:transcription cis-regulatory region binding"/>
    <property type="evidence" value="ECO:0007669"/>
    <property type="project" value="TreeGrafter"/>
</dbReference>
<evidence type="ECO:0000313" key="5">
    <source>
        <dbReference type="EMBL" id="MBB4741873.1"/>
    </source>
</evidence>
<dbReference type="AlphaFoldDB" id="A0A7W7M9C3"/>
<name>A0A7W7M9C3_9ACTN</name>
<evidence type="ECO:0000256" key="1">
    <source>
        <dbReference type="ARBA" id="ARBA00023015"/>
    </source>
</evidence>
<dbReference type="InterPro" id="IPR000843">
    <property type="entry name" value="HTH_LacI"/>
</dbReference>
<dbReference type="InterPro" id="IPR046335">
    <property type="entry name" value="LacI/GalR-like_sensor"/>
</dbReference>
<evidence type="ECO:0000256" key="2">
    <source>
        <dbReference type="ARBA" id="ARBA00023125"/>
    </source>
</evidence>